<keyword evidence="3" id="KW-1185">Reference proteome</keyword>
<dbReference type="SUPFAM" id="SSF49478">
    <property type="entry name" value="Cna protein B-type domain"/>
    <property type="match status" value="1"/>
</dbReference>
<proteinExistence type="predicted"/>
<name>A0ABT6CL13_9SPHN</name>
<sequence>MLDEKHSLSINLREGVLVHDGKELALSPRDAAAFDGELYLRAERFADLMPLTLKVDLRAQNVTITTLTPFPFEQRAAREEARSRLNARKDNREKPRFAREPTPYRAITVPVGELELRGVSDQSFGARVEADIRLAGDLAFLTARAFASVSSQEGLTAARLELGRRDPDAGLLGPLQATDFQIGDVSTTALPIGLRGVGGRGAFVTNAALDGLSVFDRLDLRGDLPAGYEAELYRNNTLIGSTRTAVNGRYEFLQVPLELGLNVFRLVLYGPQGQRREEVRRISVGDGALPKGKLVYTLGMAQKDTPLFDVRGRNFAPAQDFGALRGTADVRYGLATALTVQAAGAWYRSNGQAHWQASVGQRTSIAGIAARIDGAVQGTKGMPETARAVVGALGGRTAGIDWTATHGEYAGGFMDEVRAFTSDPLRRVTEIEAAGAIRLGGGDFTMPMAARWRQIAFANGRRQTDGSLRTSLLVAPLLISNSLTLGRSSAPGAEAVTNLGGTFDLTSVTGSRVQMRASLDYGLRPGAQFQSASAEVARSFGPDTLVKAQAARLFVSGQTQFGLSVAHRFRNLSLAFDGTMTVPGNAYAAVLRLGFSFGRNPANGRLFLDRPGLAGGGAIAMRAFRDANGNGRFDQGEDPLPKVAFGNGVLSAETDDAGMALIGGLGDGVRTSLRIEADSLPDVAMAPARQGVEIVPRAGRIHLSDFAVDMLGDVEGTATFGTGARAVTGLALELVDDAGRTIARTRTGSGGSFWFEQLHPGAYRLRLDPGQARRLAIRLEQEPEIRVDARGGETRVVLRVQSTAMP</sequence>
<comment type="caution">
    <text evidence="2">The sequence shown here is derived from an EMBL/GenBank/DDBJ whole genome shotgun (WGS) entry which is preliminary data.</text>
</comment>
<dbReference type="EMBL" id="JAROCY010000015">
    <property type="protein sequence ID" value="MDF8334615.1"/>
    <property type="molecule type" value="Genomic_DNA"/>
</dbReference>
<dbReference type="InterPro" id="IPR013783">
    <property type="entry name" value="Ig-like_fold"/>
</dbReference>
<feature type="region of interest" description="Disordered" evidence="1">
    <location>
        <begin position="79"/>
        <end position="99"/>
    </location>
</feature>
<evidence type="ECO:0000256" key="1">
    <source>
        <dbReference type="SAM" id="MobiDB-lite"/>
    </source>
</evidence>
<dbReference type="Proteomes" id="UP001222770">
    <property type="component" value="Unassembled WGS sequence"/>
</dbReference>
<accession>A0ABT6CL13</accession>
<reference evidence="2 3" key="1">
    <citation type="submission" date="2023-03" db="EMBL/GenBank/DDBJ databases">
        <title>Novosphingobium cyanobacteriorum sp. nov., isolated from a eutrophic reservoir during the Microcystis bloom period.</title>
        <authorList>
            <person name="Kang M."/>
            <person name="Le V."/>
            <person name="Ko S.-R."/>
            <person name="Lee S.-A."/>
            <person name="Ahn C.-Y."/>
        </authorList>
    </citation>
    <scope>NUCLEOTIDE SEQUENCE [LARGE SCALE GENOMIC DNA]</scope>
    <source>
        <strain evidence="2 3">HBC54</strain>
    </source>
</reference>
<evidence type="ECO:0000313" key="3">
    <source>
        <dbReference type="Proteomes" id="UP001222770"/>
    </source>
</evidence>
<evidence type="ECO:0000313" key="2">
    <source>
        <dbReference type="EMBL" id="MDF8334615.1"/>
    </source>
</evidence>
<organism evidence="2 3">
    <name type="scientific">Novosphingobium cyanobacteriorum</name>
    <dbReference type="NCBI Taxonomy" id="3024215"/>
    <lineage>
        <taxon>Bacteria</taxon>
        <taxon>Pseudomonadati</taxon>
        <taxon>Pseudomonadota</taxon>
        <taxon>Alphaproteobacteria</taxon>
        <taxon>Sphingomonadales</taxon>
        <taxon>Sphingomonadaceae</taxon>
        <taxon>Novosphingobium</taxon>
    </lineage>
</organism>
<dbReference type="RefSeq" id="WP_277279390.1">
    <property type="nucleotide sequence ID" value="NZ_JAROCY010000015.1"/>
</dbReference>
<gene>
    <name evidence="2" type="ORF">POM99_15510</name>
</gene>
<protein>
    <submittedName>
        <fullName evidence="2">Carboxypeptidase-like regulatory domain-containing protein</fullName>
    </submittedName>
</protein>
<dbReference type="Gene3D" id="2.60.40.10">
    <property type="entry name" value="Immunoglobulins"/>
    <property type="match status" value="1"/>
</dbReference>